<gene>
    <name evidence="1" type="ORF">L6164_012849</name>
</gene>
<dbReference type="EMBL" id="CM039430">
    <property type="protein sequence ID" value="KAI4345751.1"/>
    <property type="molecule type" value="Genomic_DNA"/>
</dbReference>
<accession>A0ACB9PE40</accession>
<reference evidence="1 2" key="1">
    <citation type="journal article" date="2022" name="DNA Res.">
        <title>Chromosomal-level genome assembly of the orchid tree Bauhinia variegata (Leguminosae; Cercidoideae) supports the allotetraploid origin hypothesis of Bauhinia.</title>
        <authorList>
            <person name="Zhong Y."/>
            <person name="Chen Y."/>
            <person name="Zheng D."/>
            <person name="Pang J."/>
            <person name="Liu Y."/>
            <person name="Luo S."/>
            <person name="Meng S."/>
            <person name="Qian L."/>
            <person name="Wei D."/>
            <person name="Dai S."/>
            <person name="Zhou R."/>
        </authorList>
    </citation>
    <scope>NUCLEOTIDE SEQUENCE [LARGE SCALE GENOMIC DNA]</scope>
    <source>
        <strain evidence="1">BV-YZ2020</strain>
    </source>
</reference>
<evidence type="ECO:0000313" key="1">
    <source>
        <dbReference type="EMBL" id="KAI4345751.1"/>
    </source>
</evidence>
<name>A0ACB9PE40_BAUVA</name>
<proteinExistence type="predicted"/>
<comment type="caution">
    <text evidence="1">The sequence shown here is derived from an EMBL/GenBank/DDBJ whole genome shotgun (WGS) entry which is preliminary data.</text>
</comment>
<organism evidence="1 2">
    <name type="scientific">Bauhinia variegata</name>
    <name type="common">Purple orchid tree</name>
    <name type="synonym">Phanera variegata</name>
    <dbReference type="NCBI Taxonomy" id="167791"/>
    <lineage>
        <taxon>Eukaryota</taxon>
        <taxon>Viridiplantae</taxon>
        <taxon>Streptophyta</taxon>
        <taxon>Embryophyta</taxon>
        <taxon>Tracheophyta</taxon>
        <taxon>Spermatophyta</taxon>
        <taxon>Magnoliopsida</taxon>
        <taxon>eudicotyledons</taxon>
        <taxon>Gunneridae</taxon>
        <taxon>Pentapetalae</taxon>
        <taxon>rosids</taxon>
        <taxon>fabids</taxon>
        <taxon>Fabales</taxon>
        <taxon>Fabaceae</taxon>
        <taxon>Cercidoideae</taxon>
        <taxon>Cercideae</taxon>
        <taxon>Bauhiniinae</taxon>
        <taxon>Bauhinia</taxon>
    </lineage>
</organism>
<protein>
    <submittedName>
        <fullName evidence="1">Uncharacterized protein</fullName>
    </submittedName>
</protein>
<sequence>MASRSFRSFELPLLQPALSLDPFSMTNDQIMEKVYKTHMPGDENYDVEALFNVVANIVKHSAQIAHADPTKGDLLIELAKDKPLPENLTLPFSKIKQIGYQMTCDPAGDLDQAHRTAIKILHELERSNWGTKAAIALGAFAVEYGNLLHLAEIQATPATLEKSLALLNGGGCVINRLMRQAFAELNSVIKKVLQVTEHIIELEKLSIIGYDHQGDVSKLTEATQEIPVDVYWIIVTIAACFTHICHLKGDSENKLELLQFDQKLNSILTNLRVHVTKMRQEIGAIQKSPMVSAETKNVCPCLPCPLGQKGKNTFSYGIRTVTDCNDLTDIYAYPPSTDILPPVSRRMFPEGFIFGTATSAFQIEGGINNRGHSAWDNFTHNHPEKISDGSNGDVACNSIELYKDDIRILKEMKGDAYRFSISWSRVIPTGKRREGVNEDGIKYYSDLIDLVLANGLIPFVTLYHVNRPHALEDEYGGFLSRRIVDDFRDFADLCFERFGDRVKHWITLNEPYTYCYTGYIVGTMAPGRCSCWQDPTCLGGDSGTEPYQVAHNLLLAHAAAVQVYKNNYKESQKGVIGITLDSLWAVQYSNKDEDQQAALRAMDFVLGWFMEPLTRGAYPMAMRTRVKDRLPEFSPEESQQLQGSFEFLGLNYYTSMFAKDNPNCHIPPSYITDTDVTLSYTRLGKPIGEPTASGLHIYPKGLGHLLWYIKENYNNPMIYITENGMAQSSYTKENKLVDVQRVRFHNDHLYYVLNVIRKYDVNVKGYFIWSLLDNFEWALGYTVRFGMHYVDFEDEKKERIPKLSAKWFQHFLNY</sequence>
<evidence type="ECO:0000313" key="2">
    <source>
        <dbReference type="Proteomes" id="UP000828941"/>
    </source>
</evidence>
<keyword evidence="2" id="KW-1185">Reference proteome</keyword>
<dbReference type="Proteomes" id="UP000828941">
    <property type="component" value="Chromosome 5"/>
</dbReference>